<dbReference type="Proteomes" id="UP000053480">
    <property type="component" value="Unassembled WGS sequence"/>
</dbReference>
<gene>
    <name evidence="1" type="ORF">TQ35_0009145</name>
</gene>
<name>A0ACC6TR96_9CREN</name>
<evidence type="ECO:0000313" key="2">
    <source>
        <dbReference type="Proteomes" id="UP000053480"/>
    </source>
</evidence>
<comment type="caution">
    <text evidence="1">The sequence shown here is derived from an EMBL/GenBank/DDBJ whole genome shotgun (WGS) entry which is preliminary data.</text>
</comment>
<reference evidence="1" key="1">
    <citation type="submission" date="2024-07" db="EMBL/GenBank/DDBJ databases">
        <title>Metagenome and Metagenome-Assembled Genomes of Archaea from a hot spring from the geothermal field of Los Azufres, Mexico.</title>
        <authorList>
            <person name="Marin-Paredes R."/>
            <person name="Martinez-Romero E."/>
            <person name="Servin-Garciduenas L.E."/>
        </authorList>
    </citation>
    <scope>NUCLEOTIDE SEQUENCE</scope>
    <source>
        <strain evidence="1">AZ1-454</strain>
    </source>
</reference>
<protein>
    <submittedName>
        <fullName evidence="1">Type II/IV secretion system ATPase subunit</fullName>
    </submittedName>
</protein>
<sequence length="516" mass="59418">MEDFLLEYINKIEEKPEIVEDPTEYRGSKVFNIVYKVSDLIYVHALSKRSEDGYYQYIVIEPPRPNLKVLEDVEIQFAKAINYKESVPESIDQKEKKMREILQKILQKNKIKFNRDYIIYHFIRDKLYLGPIEPLIRDPYIEDISLPGLGHVYIVHKLFGPMRTSIKIESREELDDLIITLSEKTLRPVSHNRPIVDASLPDGSRVTFVYGSEISRRGSNMTIRKFTKVPISITQLISFGTMSPLLAAYLWMMVEEGMNVFICGEAASGKTTTLNAISVFIPPNMEIVTIEDTPELTLPHQDWIAEVTRETRGEGSIKLFDLLRAALRQRPNFILVGEIRDREGNVAFQAMQAGHSVMSTFHAANIRTLVQRLTGYPIEVPKSYINNLNIAIFQSIVYDKKGNLARRVIEVDEIIDIDPATNDVIYAPVFTYDPVHDKINFAGKGSSYLIENKITVRRGIDRRNVGVLYEELNQRANFLKSLVDNKIFNYFQVWDWILKSKQIGLEEAARQVVHQR</sequence>
<evidence type="ECO:0000313" key="1">
    <source>
        <dbReference type="EMBL" id="MEW9492347.1"/>
    </source>
</evidence>
<organism evidence="1 2">
    <name type="scientific">Candidatus Aramenus sulfurataquae</name>
    <dbReference type="NCBI Taxonomy" id="1326980"/>
    <lineage>
        <taxon>Archaea</taxon>
        <taxon>Thermoproteota</taxon>
        <taxon>Thermoprotei</taxon>
        <taxon>Sulfolobales</taxon>
        <taxon>Sulfolobaceae</taxon>
        <taxon>Candidatus Aramenus</taxon>
    </lineage>
</organism>
<dbReference type="EMBL" id="JZWS03000024">
    <property type="protein sequence ID" value="MEW9492347.1"/>
    <property type="molecule type" value="Genomic_DNA"/>
</dbReference>
<proteinExistence type="predicted"/>
<accession>A0ACC6TR96</accession>